<evidence type="ECO:0000313" key="2">
    <source>
        <dbReference type="EMBL" id="OZC12724.1"/>
    </source>
</evidence>
<protein>
    <submittedName>
        <fullName evidence="2">Uncharacterized protein</fullName>
    </submittedName>
</protein>
<feature type="transmembrane region" description="Helical" evidence="1">
    <location>
        <begin position="317"/>
        <end position="337"/>
    </location>
</feature>
<reference evidence="2 3" key="1">
    <citation type="submission" date="2015-12" db="EMBL/GenBank/DDBJ databases">
        <title>Draft genome of the nematode, Onchocerca flexuosa.</title>
        <authorList>
            <person name="Mitreva M."/>
        </authorList>
    </citation>
    <scope>NUCLEOTIDE SEQUENCE [LARGE SCALE GENOMIC DNA]</scope>
    <source>
        <strain evidence="2">Red Deer</strain>
    </source>
</reference>
<keyword evidence="1" id="KW-0472">Membrane</keyword>
<dbReference type="AlphaFoldDB" id="A0A238C5X1"/>
<keyword evidence="1" id="KW-1133">Transmembrane helix</keyword>
<dbReference type="EMBL" id="KZ269977">
    <property type="protein sequence ID" value="OZC12724.1"/>
    <property type="molecule type" value="Genomic_DNA"/>
</dbReference>
<gene>
    <name evidence="2" type="ORF">X798_00356</name>
</gene>
<proteinExistence type="predicted"/>
<dbReference type="Proteomes" id="UP000242913">
    <property type="component" value="Unassembled WGS sequence"/>
</dbReference>
<accession>A0A238C5X1</accession>
<sequence length="356" mass="41332">MKLLCNGLNRLEFQANRMAAHEVLLYYLLNVSSAFYLSAVHNALYFVLDWHTVVLHFWHYFLTFCFLLLCSVAGMQRLSKPLPITPFIVPITTQIIIVLLSNQIHSQIHSGSLYLLRLFDFLTTLTVAKFSNWIFRFDSSPPISLLFPIAIGGSLSWMELSVIEYETVSLILSPVLAILQEEMIDFDRFQIIQLKFVLFPQNLHLIWQKKLALGFDTVEFDLFQYQYIANFFSWLTMIGLSVPAFYSWMNSAISADASWESIDYLLIGMSIMFMPNYKYSEMWLQLSLTAYDFMVLEQAKFWAASIGQWFVQNMAHATIFALIGKIVMFGALVRYFIEIKQRRKSDYSDLSLTLVN</sequence>
<keyword evidence="3" id="KW-1185">Reference proteome</keyword>
<dbReference type="OrthoDB" id="5867030at2759"/>
<evidence type="ECO:0000313" key="3">
    <source>
        <dbReference type="Proteomes" id="UP000242913"/>
    </source>
</evidence>
<feature type="transmembrane region" description="Helical" evidence="1">
    <location>
        <begin position="24"/>
        <end position="48"/>
    </location>
</feature>
<feature type="transmembrane region" description="Helical" evidence="1">
    <location>
        <begin position="114"/>
        <end position="135"/>
    </location>
</feature>
<organism evidence="2 3">
    <name type="scientific">Onchocerca flexuosa</name>
    <dbReference type="NCBI Taxonomy" id="387005"/>
    <lineage>
        <taxon>Eukaryota</taxon>
        <taxon>Metazoa</taxon>
        <taxon>Ecdysozoa</taxon>
        <taxon>Nematoda</taxon>
        <taxon>Chromadorea</taxon>
        <taxon>Rhabditida</taxon>
        <taxon>Spirurina</taxon>
        <taxon>Spiruromorpha</taxon>
        <taxon>Filarioidea</taxon>
        <taxon>Onchocercidae</taxon>
        <taxon>Onchocerca</taxon>
    </lineage>
</organism>
<evidence type="ECO:0000256" key="1">
    <source>
        <dbReference type="SAM" id="Phobius"/>
    </source>
</evidence>
<feature type="transmembrane region" description="Helical" evidence="1">
    <location>
        <begin position="227"/>
        <end position="249"/>
    </location>
</feature>
<feature type="transmembrane region" description="Helical" evidence="1">
    <location>
        <begin position="60"/>
        <end position="78"/>
    </location>
</feature>
<feature type="transmembrane region" description="Helical" evidence="1">
    <location>
        <begin position="84"/>
        <end position="102"/>
    </location>
</feature>
<keyword evidence="1" id="KW-0812">Transmembrane</keyword>
<name>A0A238C5X1_9BILA</name>